<keyword evidence="2" id="KW-1185">Reference proteome</keyword>
<dbReference type="PANTHER" id="PTHR15907">
    <property type="entry name" value="DUF614 FAMILY PROTEIN-RELATED"/>
    <property type="match status" value="1"/>
</dbReference>
<name>A0AAN9SU37_PSOTE</name>
<sequence>MVISRYYIMRTEVEETQKFVKKKMSGNKGVVGSWSSGLCDCFSDCGSCCLTLWCPCVSFGRVGEIVDRGTASCCVHGTLFCLLGGWTYFAGIYTCIYRTKLRKQYGIEGHQCKDCLAGCFCNTCTICQAYRELHARGFDVAAGWEGNVEMRTRGVTAAPAVEGGMSR</sequence>
<reference evidence="1 2" key="1">
    <citation type="submission" date="2024-01" db="EMBL/GenBank/DDBJ databases">
        <title>The genomes of 5 underutilized Papilionoideae crops provide insights into root nodulation and disease resistanc.</title>
        <authorList>
            <person name="Jiang F."/>
        </authorList>
    </citation>
    <scope>NUCLEOTIDE SEQUENCE [LARGE SCALE GENOMIC DNA]</scope>
    <source>
        <strain evidence="1">DUOXIRENSHENG_FW03</strain>
        <tissue evidence="1">Leaves</tissue>
    </source>
</reference>
<dbReference type="Pfam" id="PF04749">
    <property type="entry name" value="PLAC8"/>
    <property type="match status" value="1"/>
</dbReference>
<dbReference type="AlphaFoldDB" id="A0AAN9SU37"/>
<dbReference type="InterPro" id="IPR006461">
    <property type="entry name" value="PLAC_motif_containing"/>
</dbReference>
<comment type="caution">
    <text evidence="1">The sequence shown here is derived from an EMBL/GenBank/DDBJ whole genome shotgun (WGS) entry which is preliminary data.</text>
</comment>
<evidence type="ECO:0000313" key="1">
    <source>
        <dbReference type="EMBL" id="KAK7400414.1"/>
    </source>
</evidence>
<dbReference type="Proteomes" id="UP001386955">
    <property type="component" value="Unassembled WGS sequence"/>
</dbReference>
<proteinExistence type="predicted"/>
<accession>A0AAN9SU37</accession>
<protein>
    <submittedName>
        <fullName evidence="1">Uncharacterized protein</fullName>
    </submittedName>
</protein>
<evidence type="ECO:0000313" key="2">
    <source>
        <dbReference type="Proteomes" id="UP001386955"/>
    </source>
</evidence>
<dbReference type="NCBIfam" id="TIGR01571">
    <property type="entry name" value="A_thal_Cys_rich"/>
    <property type="match status" value="1"/>
</dbReference>
<gene>
    <name evidence="1" type="ORF">VNO78_11620</name>
</gene>
<organism evidence="1 2">
    <name type="scientific">Psophocarpus tetragonolobus</name>
    <name type="common">Winged bean</name>
    <name type="synonym">Dolichos tetragonolobus</name>
    <dbReference type="NCBI Taxonomy" id="3891"/>
    <lineage>
        <taxon>Eukaryota</taxon>
        <taxon>Viridiplantae</taxon>
        <taxon>Streptophyta</taxon>
        <taxon>Embryophyta</taxon>
        <taxon>Tracheophyta</taxon>
        <taxon>Spermatophyta</taxon>
        <taxon>Magnoliopsida</taxon>
        <taxon>eudicotyledons</taxon>
        <taxon>Gunneridae</taxon>
        <taxon>Pentapetalae</taxon>
        <taxon>rosids</taxon>
        <taxon>fabids</taxon>
        <taxon>Fabales</taxon>
        <taxon>Fabaceae</taxon>
        <taxon>Papilionoideae</taxon>
        <taxon>50 kb inversion clade</taxon>
        <taxon>NPAAA clade</taxon>
        <taxon>indigoferoid/millettioid clade</taxon>
        <taxon>Phaseoleae</taxon>
        <taxon>Psophocarpus</taxon>
    </lineage>
</organism>
<dbReference type="EMBL" id="JAYMYS010000003">
    <property type="protein sequence ID" value="KAK7400414.1"/>
    <property type="molecule type" value="Genomic_DNA"/>
</dbReference>